<dbReference type="AlphaFoldDB" id="A0A0S3KB52"/>
<evidence type="ECO:0000313" key="3">
    <source>
        <dbReference type="Proteomes" id="UP000065511"/>
    </source>
</evidence>
<dbReference type="EMBL" id="JXLC01000009">
    <property type="protein sequence ID" value="OJG91912.1"/>
    <property type="molecule type" value="Genomic_DNA"/>
</dbReference>
<dbReference type="EMBL" id="CP013614">
    <property type="protein sequence ID" value="ALS01484.1"/>
    <property type="molecule type" value="Genomic_DNA"/>
</dbReference>
<proteinExistence type="predicted"/>
<accession>A0A0S3KB52</accession>
<organism evidence="2 4">
    <name type="scientific">Enterococcus silesiacus</name>
    <dbReference type="NCBI Taxonomy" id="332949"/>
    <lineage>
        <taxon>Bacteria</taxon>
        <taxon>Bacillati</taxon>
        <taxon>Bacillota</taxon>
        <taxon>Bacilli</taxon>
        <taxon>Lactobacillales</taxon>
        <taxon>Enterococcaceae</taxon>
        <taxon>Enterococcus</taxon>
    </lineage>
</organism>
<evidence type="ECO:0000313" key="1">
    <source>
        <dbReference type="EMBL" id="ALS01484.1"/>
    </source>
</evidence>
<dbReference type="RefSeq" id="WP_071877480.1">
    <property type="nucleotide sequence ID" value="NZ_JXLC01000009.1"/>
</dbReference>
<sequence>MEIKNNHFNSSPFIFGNNNKVNYSSDDAQIDWDKFYTEIKATLTKLPQDSQEFEACTELLVETSSKNQGRIKDLLNKHLPEFTSDVFSNFASTFLSDLIWKMLGNR</sequence>
<gene>
    <name evidence="1" type="ORF">ATZ33_08920</name>
    <name evidence="2" type="ORF">RV15_GL003557</name>
</gene>
<reference evidence="2 4" key="1">
    <citation type="submission" date="2014-12" db="EMBL/GenBank/DDBJ databases">
        <title>Draft genome sequences of 29 type strains of Enterococci.</title>
        <authorList>
            <person name="Zhong Z."/>
            <person name="Sun Z."/>
            <person name="Liu W."/>
            <person name="Zhang W."/>
            <person name="Zhang H."/>
        </authorList>
    </citation>
    <scope>NUCLEOTIDE SEQUENCE [LARGE SCALE GENOMIC DNA]</scope>
    <source>
        <strain evidence="2 4">DSM 22801</strain>
    </source>
</reference>
<reference evidence="1 3" key="2">
    <citation type="submission" date="2015-12" db="EMBL/GenBank/DDBJ databases">
        <authorList>
            <person name="Lauer A."/>
            <person name="Humrighouse B."/>
            <person name="Loparev V."/>
            <person name="Shewmaker P.L."/>
            <person name="Whitney A.M."/>
            <person name="McLaughlin R.W."/>
        </authorList>
    </citation>
    <scope>NUCLEOTIDE SEQUENCE [LARGE SCALE GENOMIC DNA]</scope>
    <source>
        <strain evidence="1 3">LMG 23085</strain>
    </source>
</reference>
<protein>
    <submittedName>
        <fullName evidence="2">Uncharacterized protein</fullName>
    </submittedName>
</protein>
<dbReference type="Proteomes" id="UP000183039">
    <property type="component" value="Unassembled WGS sequence"/>
</dbReference>
<name>A0A0S3KB52_9ENTE</name>
<dbReference type="OrthoDB" id="2191955at2"/>
<dbReference type="Proteomes" id="UP000065511">
    <property type="component" value="Chromosome"/>
</dbReference>
<dbReference type="KEGG" id="ess:ATZ33_08920"/>
<evidence type="ECO:0000313" key="2">
    <source>
        <dbReference type="EMBL" id="OJG91912.1"/>
    </source>
</evidence>
<keyword evidence="3" id="KW-1185">Reference proteome</keyword>
<evidence type="ECO:0000313" key="4">
    <source>
        <dbReference type="Proteomes" id="UP000183039"/>
    </source>
</evidence>